<feature type="transmembrane region" description="Helical" evidence="13">
    <location>
        <begin position="12"/>
        <end position="31"/>
    </location>
</feature>
<gene>
    <name evidence="15" type="ORF">A0123_00828</name>
</gene>
<dbReference type="Pfam" id="PF01292">
    <property type="entry name" value="Ni_hydr_CYTB"/>
    <property type="match status" value="1"/>
</dbReference>
<keyword evidence="8" id="KW-0249">Electron transport</keyword>
<evidence type="ECO:0000256" key="1">
    <source>
        <dbReference type="ARBA" id="ARBA00001970"/>
    </source>
</evidence>
<evidence type="ECO:0000256" key="5">
    <source>
        <dbReference type="ARBA" id="ARBA00022617"/>
    </source>
</evidence>
<dbReference type="RefSeq" id="WP_046900040.1">
    <property type="nucleotide sequence ID" value="NZ_LUTU01000005.1"/>
</dbReference>
<evidence type="ECO:0000256" key="10">
    <source>
        <dbReference type="ARBA" id="ARBA00023004"/>
    </source>
</evidence>
<dbReference type="EMBL" id="LUTU01000005">
    <property type="protein sequence ID" value="OAJ68125.1"/>
    <property type="molecule type" value="Genomic_DNA"/>
</dbReference>
<feature type="domain" description="Cytochrome b561 bacterial/Ni-hydrogenase" evidence="14">
    <location>
        <begin position="4"/>
        <end position="175"/>
    </location>
</feature>
<dbReference type="GO" id="GO:0020037">
    <property type="term" value="F:heme binding"/>
    <property type="evidence" value="ECO:0007669"/>
    <property type="project" value="TreeGrafter"/>
</dbReference>
<dbReference type="SUPFAM" id="SSF81342">
    <property type="entry name" value="Transmembrane di-heme cytochromes"/>
    <property type="match status" value="1"/>
</dbReference>
<dbReference type="GO" id="GO:0009055">
    <property type="term" value="F:electron transfer activity"/>
    <property type="evidence" value="ECO:0007669"/>
    <property type="project" value="InterPro"/>
</dbReference>
<keyword evidence="11 13" id="KW-0472">Membrane</keyword>
<organism evidence="15 16">
    <name type="scientific">Gluconobacter cerinus</name>
    <dbReference type="NCBI Taxonomy" id="38307"/>
    <lineage>
        <taxon>Bacteria</taxon>
        <taxon>Pseudomonadati</taxon>
        <taxon>Pseudomonadota</taxon>
        <taxon>Alphaproteobacteria</taxon>
        <taxon>Acetobacterales</taxon>
        <taxon>Acetobacteraceae</taxon>
        <taxon>Gluconobacter</taxon>
    </lineage>
</organism>
<dbReference type="Proteomes" id="UP000077786">
    <property type="component" value="Unassembled WGS sequence"/>
</dbReference>
<feature type="transmembrane region" description="Helical" evidence="13">
    <location>
        <begin position="52"/>
        <end position="69"/>
    </location>
</feature>
<evidence type="ECO:0000256" key="6">
    <source>
        <dbReference type="ARBA" id="ARBA00022692"/>
    </source>
</evidence>
<keyword evidence="6 13" id="KW-0812">Transmembrane</keyword>
<keyword evidence="7" id="KW-0479">Metal-binding</keyword>
<dbReference type="PANTHER" id="PTHR30529">
    <property type="entry name" value="CYTOCHROME B561"/>
    <property type="match status" value="1"/>
</dbReference>
<evidence type="ECO:0000256" key="12">
    <source>
        <dbReference type="ARBA" id="ARBA00037975"/>
    </source>
</evidence>
<keyword evidence="3" id="KW-0813">Transport</keyword>
<sequence length="176" mass="19676">MPQRYSLLARLFHWGMAAIIIPVWMIGFYAGRLLPRGASPLKGELLSLHKEIASTVVILVVLRMAWRATHRPPALPDTIPEEQRIAARVLQGCLYLLMLTTPLTGWLMASAHGAPVQMLWTVHLPALIQKTALFAPILGVMHQFSAWILGVLIAGHCVAALMHRFSRRDQVMDMML</sequence>
<keyword evidence="5" id="KW-0349">Heme</keyword>
<comment type="subcellular location">
    <subcellularLocation>
        <location evidence="2">Cell membrane</location>
        <topology evidence="2">Multi-pass membrane protein</topology>
    </subcellularLocation>
</comment>
<dbReference type="AlphaFoldDB" id="A0A1B6VLM3"/>
<reference evidence="15 16" key="1">
    <citation type="submission" date="2016-03" db="EMBL/GenBank/DDBJ databases">
        <title>Draft genome sequence of Gluconobacter cerinus strain CECT 9110.</title>
        <authorList>
            <person name="Sainz F."/>
            <person name="Mas A."/>
            <person name="Torija M.J."/>
        </authorList>
    </citation>
    <scope>NUCLEOTIDE SEQUENCE [LARGE SCALE GENOMIC DNA]</scope>
    <source>
        <strain evidence="15 16">CECT 9110</strain>
    </source>
</reference>
<protein>
    <submittedName>
        <fullName evidence="15">Cytochrome b561</fullName>
    </submittedName>
</protein>
<dbReference type="PATRIC" id="fig|38307.3.peg.850"/>
<evidence type="ECO:0000256" key="3">
    <source>
        <dbReference type="ARBA" id="ARBA00022448"/>
    </source>
</evidence>
<dbReference type="GO" id="GO:0005886">
    <property type="term" value="C:plasma membrane"/>
    <property type="evidence" value="ECO:0007669"/>
    <property type="project" value="UniProtKB-SubCell"/>
</dbReference>
<dbReference type="PANTHER" id="PTHR30529:SF1">
    <property type="entry name" value="CYTOCHROME B561 HOMOLOG 2"/>
    <property type="match status" value="1"/>
</dbReference>
<feature type="transmembrane region" description="Helical" evidence="13">
    <location>
        <begin position="144"/>
        <end position="165"/>
    </location>
</feature>
<keyword evidence="9 13" id="KW-1133">Transmembrane helix</keyword>
<evidence type="ECO:0000259" key="14">
    <source>
        <dbReference type="Pfam" id="PF01292"/>
    </source>
</evidence>
<keyword evidence="4" id="KW-1003">Cell membrane</keyword>
<comment type="cofactor">
    <cofactor evidence="1">
        <name>heme b</name>
        <dbReference type="ChEBI" id="CHEBI:60344"/>
    </cofactor>
</comment>
<evidence type="ECO:0000313" key="16">
    <source>
        <dbReference type="Proteomes" id="UP000077786"/>
    </source>
</evidence>
<accession>A0A1B6VLM3</accession>
<comment type="similarity">
    <text evidence="12">Belongs to the cytochrome b561 family.</text>
</comment>
<evidence type="ECO:0000256" key="11">
    <source>
        <dbReference type="ARBA" id="ARBA00023136"/>
    </source>
</evidence>
<proteinExistence type="inferred from homology"/>
<dbReference type="Gene3D" id="1.20.950.20">
    <property type="entry name" value="Transmembrane di-heme cytochromes, Chain C"/>
    <property type="match status" value="1"/>
</dbReference>
<evidence type="ECO:0000256" key="8">
    <source>
        <dbReference type="ARBA" id="ARBA00022982"/>
    </source>
</evidence>
<evidence type="ECO:0000256" key="2">
    <source>
        <dbReference type="ARBA" id="ARBA00004651"/>
    </source>
</evidence>
<dbReference type="OrthoDB" id="1247465at2"/>
<name>A0A1B6VLM3_9PROT</name>
<evidence type="ECO:0000256" key="9">
    <source>
        <dbReference type="ARBA" id="ARBA00022989"/>
    </source>
</evidence>
<evidence type="ECO:0000256" key="7">
    <source>
        <dbReference type="ARBA" id="ARBA00022723"/>
    </source>
</evidence>
<dbReference type="InterPro" id="IPR016174">
    <property type="entry name" value="Di-haem_cyt_TM"/>
</dbReference>
<keyword evidence="10" id="KW-0408">Iron</keyword>
<feature type="transmembrane region" description="Helical" evidence="13">
    <location>
        <begin position="89"/>
        <end position="107"/>
    </location>
</feature>
<dbReference type="InterPro" id="IPR011577">
    <property type="entry name" value="Cyt_b561_bac/Ni-Hgenase"/>
</dbReference>
<evidence type="ECO:0000256" key="4">
    <source>
        <dbReference type="ARBA" id="ARBA00022475"/>
    </source>
</evidence>
<evidence type="ECO:0000313" key="15">
    <source>
        <dbReference type="EMBL" id="OAJ68125.1"/>
    </source>
</evidence>
<evidence type="ECO:0000256" key="13">
    <source>
        <dbReference type="SAM" id="Phobius"/>
    </source>
</evidence>
<dbReference type="GO" id="GO:0046872">
    <property type="term" value="F:metal ion binding"/>
    <property type="evidence" value="ECO:0007669"/>
    <property type="project" value="UniProtKB-KW"/>
</dbReference>
<dbReference type="InterPro" id="IPR052168">
    <property type="entry name" value="Cytochrome_b561_oxidase"/>
</dbReference>
<dbReference type="GO" id="GO:0022904">
    <property type="term" value="P:respiratory electron transport chain"/>
    <property type="evidence" value="ECO:0007669"/>
    <property type="project" value="InterPro"/>
</dbReference>
<comment type="caution">
    <text evidence="15">The sequence shown here is derived from an EMBL/GenBank/DDBJ whole genome shotgun (WGS) entry which is preliminary data.</text>
</comment>